<dbReference type="Proteomes" id="UP000301870">
    <property type="component" value="Unplaced"/>
</dbReference>
<dbReference type="OrthoDB" id="117690at2759"/>
<dbReference type="InterPro" id="IPR052865">
    <property type="entry name" value="Zinc_finger_BED"/>
</dbReference>
<proteinExistence type="predicted"/>
<evidence type="ECO:0000259" key="1">
    <source>
        <dbReference type="Pfam" id="PF05699"/>
    </source>
</evidence>
<reference evidence="3" key="1">
    <citation type="submission" date="2025-08" db="UniProtKB">
        <authorList>
            <consortium name="RefSeq"/>
        </authorList>
    </citation>
    <scope>IDENTIFICATION</scope>
    <source>
        <strain evidence="3">Ishihara</strain>
        <tissue evidence="3">Whole body</tissue>
    </source>
</reference>
<dbReference type="InterPro" id="IPR008906">
    <property type="entry name" value="HATC_C_dom"/>
</dbReference>
<dbReference type="InterPro" id="IPR012337">
    <property type="entry name" value="RNaseH-like_sf"/>
</dbReference>
<dbReference type="GO" id="GO:0005634">
    <property type="term" value="C:nucleus"/>
    <property type="evidence" value="ECO:0007669"/>
    <property type="project" value="TreeGrafter"/>
</dbReference>
<dbReference type="RefSeq" id="XP_022835166.1">
    <property type="nucleotide sequence ID" value="XM_022979398.1"/>
</dbReference>
<feature type="domain" description="HAT C-terminal dimerisation" evidence="1">
    <location>
        <begin position="259"/>
        <end position="338"/>
    </location>
</feature>
<evidence type="ECO:0000313" key="3">
    <source>
        <dbReference type="RefSeq" id="XP_022835166.1"/>
    </source>
</evidence>
<keyword evidence="2" id="KW-1185">Reference proteome</keyword>
<dbReference type="GeneID" id="111362680"/>
<dbReference type="Pfam" id="PF05699">
    <property type="entry name" value="Dimer_Tnp_hAT"/>
    <property type="match status" value="1"/>
</dbReference>
<dbReference type="GO" id="GO:0046983">
    <property type="term" value="F:protein dimerization activity"/>
    <property type="evidence" value="ECO:0007669"/>
    <property type="project" value="InterPro"/>
</dbReference>
<sequence>MLNADLENPAFLKHILWTDESKFDKDGITNYHNAHYWASKENRNPNKNQDVVTRWDSTLHALRRLLEQRVAVQASLPHVKCRTELATQEWVLMEQVVSALTYFEEATKSVSQESACLSDAIPLINSLRRVLERIKNTTAMDDNAYSPEYNAFILHLIAGINDRFDYLENDETFILATALDPRYKLRTFTLQTTSMNAKSMLISLITNNTYTENPHSAEAPRQNQNEIFSGIWSACDSLIKEAEDDEPLSNMSIQPEQEEVESYLRFPNIPIKQDPKIYWRQEDKYPKLKNLAQKYLSYPMSSVASERLFSTAGLIQNDLRNRLSADNLNKLCFLNKNLPKVDFNY</sequence>
<name>A0A9J7ETW3_SPOLT</name>
<dbReference type="AlphaFoldDB" id="A0A9J7ETW3"/>
<dbReference type="PANTHER" id="PTHR47241">
    <property type="entry name" value="FINGER PROTEIN, PUTATIVE-RELATED"/>
    <property type="match status" value="1"/>
</dbReference>
<protein>
    <submittedName>
        <fullName evidence="3">Zinc finger BED domain-containing protein 4-like</fullName>
    </submittedName>
</protein>
<evidence type="ECO:0000313" key="2">
    <source>
        <dbReference type="Proteomes" id="UP000301870"/>
    </source>
</evidence>
<gene>
    <name evidence="3" type="primary">LOC111362680</name>
</gene>
<dbReference type="SUPFAM" id="SSF53098">
    <property type="entry name" value="Ribonuclease H-like"/>
    <property type="match status" value="1"/>
</dbReference>
<dbReference type="PANTHER" id="PTHR47241:SF1">
    <property type="entry name" value="BED-TYPE DOMAIN-CONTAINING PROTEIN"/>
    <property type="match status" value="1"/>
</dbReference>
<dbReference type="KEGG" id="sliu:111362680"/>
<organism evidence="2 3">
    <name type="scientific">Spodoptera litura</name>
    <name type="common">Asian cotton leafworm</name>
    <dbReference type="NCBI Taxonomy" id="69820"/>
    <lineage>
        <taxon>Eukaryota</taxon>
        <taxon>Metazoa</taxon>
        <taxon>Ecdysozoa</taxon>
        <taxon>Arthropoda</taxon>
        <taxon>Hexapoda</taxon>
        <taxon>Insecta</taxon>
        <taxon>Pterygota</taxon>
        <taxon>Neoptera</taxon>
        <taxon>Endopterygota</taxon>
        <taxon>Lepidoptera</taxon>
        <taxon>Glossata</taxon>
        <taxon>Ditrysia</taxon>
        <taxon>Noctuoidea</taxon>
        <taxon>Noctuidae</taxon>
        <taxon>Amphipyrinae</taxon>
        <taxon>Spodoptera</taxon>
    </lineage>
</organism>
<accession>A0A9J7ETW3</accession>